<comment type="similarity">
    <text evidence="10">Belongs to the class I-like SAM-binding methyltransferase superfamily. Trm1 family.</text>
</comment>
<dbReference type="GO" id="GO:0005634">
    <property type="term" value="C:nucleus"/>
    <property type="evidence" value="ECO:0007669"/>
    <property type="project" value="TreeGrafter"/>
</dbReference>
<feature type="region of interest" description="Disordered" evidence="11">
    <location>
        <begin position="306"/>
        <end position="326"/>
    </location>
</feature>
<evidence type="ECO:0000256" key="11">
    <source>
        <dbReference type="SAM" id="MobiDB-lite"/>
    </source>
</evidence>
<dbReference type="AlphaFoldDB" id="A0A8C3NN46"/>
<keyword evidence="9" id="KW-0862">Zinc</keyword>
<evidence type="ECO:0000256" key="9">
    <source>
        <dbReference type="PROSITE-ProRule" id="PRU00723"/>
    </source>
</evidence>
<keyword evidence="13" id="KW-1185">Reference proteome</keyword>
<feature type="zinc finger region" description="C3H1-type" evidence="9">
    <location>
        <begin position="617"/>
        <end position="644"/>
    </location>
</feature>
<feature type="compositionally biased region" description="Pro residues" evidence="11">
    <location>
        <begin position="158"/>
        <end position="169"/>
    </location>
</feature>
<dbReference type="EC" id="2.1.1.216" evidence="7 10"/>
<dbReference type="InterPro" id="IPR042296">
    <property type="entry name" value="tRNA_met_Trm1_C"/>
</dbReference>
<evidence type="ECO:0000256" key="8">
    <source>
        <dbReference type="ARBA" id="ARBA00051897"/>
    </source>
</evidence>
<dbReference type="PROSITE" id="PS50103">
    <property type="entry name" value="ZF_C3H1"/>
    <property type="match status" value="1"/>
</dbReference>
<sequence length="646" mass="69284">MGPQYIPTSFAVVPPRYIPAPFAPQDGGAHVRGMRGAARAAAALRTLCRAPPVPPAMDGASPNGVATPEGPGATPEGSAGPPRSERSPPGTGETLITEGSATIVFPGANEVFYNPVQGFNRDLTCAVLTEFARLWLRPKGIRVVLPGEEEEEPGGSPQSPPEAPRPARPGEPCEGGLRVLEALAASGLRSVRFAREVPGLGAVVASDRSARATELMARNVARNGVGALVTPRLADARMLMYQSKAEREPFDVIDLDPLREPRALPGRGRAGGQRGGPAVRDVHGHGGAGRQQRRDVLQQIRRRVAQGQLLPRDGAEDRAAQPGPARQLLPALRGAAAVGQRRLLRARLRQGLHGPGQGQGVFQQAGAGVPLRGLRLSYHLQRLGRAAGHGSSFKYSPATGPPVGPTCKFCQQRHQVGGPVWAEPLHDPSFVEGVLAALERSPGRFATEPRMRGMLSVIAEELSDVPLYYTLDGLSSTIRSNTPGLLQLRSALLHAGFRVSLSHACRNAVKTDAPPAVLWDIMRCWAKLHPVKLERLPESSPAARILSVEPTLQASFALHEDANPSSRRRGLKRFPENPEAFWGPKARAKPGGGIAPSLQEKRERLQNKRRQRPDGAALKRFPCKRFKEGACPHGEQCCYSHEPPPH</sequence>
<name>A0A8C3NN46_GEOPR</name>
<keyword evidence="1 10" id="KW-0820">tRNA-binding</keyword>
<organism evidence="12 13">
    <name type="scientific">Geospiza parvula</name>
    <name type="common">Small tree-finch</name>
    <name type="synonym">Camarhynchus parvulus</name>
    <dbReference type="NCBI Taxonomy" id="87175"/>
    <lineage>
        <taxon>Eukaryota</taxon>
        <taxon>Metazoa</taxon>
        <taxon>Chordata</taxon>
        <taxon>Craniata</taxon>
        <taxon>Vertebrata</taxon>
        <taxon>Euteleostomi</taxon>
        <taxon>Archelosauria</taxon>
        <taxon>Archosauria</taxon>
        <taxon>Dinosauria</taxon>
        <taxon>Saurischia</taxon>
        <taxon>Theropoda</taxon>
        <taxon>Coelurosauria</taxon>
        <taxon>Aves</taxon>
        <taxon>Neognathae</taxon>
        <taxon>Neoaves</taxon>
        <taxon>Telluraves</taxon>
        <taxon>Australaves</taxon>
        <taxon>Passeriformes</taxon>
        <taxon>Thraupidae</taxon>
        <taxon>Camarhynchus</taxon>
    </lineage>
</organism>
<reference evidence="12" key="1">
    <citation type="submission" date="2025-08" db="UniProtKB">
        <authorList>
            <consortium name="Ensembl"/>
        </authorList>
    </citation>
    <scope>IDENTIFICATION</scope>
</reference>
<evidence type="ECO:0000256" key="3">
    <source>
        <dbReference type="ARBA" id="ARBA00022679"/>
    </source>
</evidence>
<evidence type="ECO:0000256" key="4">
    <source>
        <dbReference type="ARBA" id="ARBA00022691"/>
    </source>
</evidence>
<dbReference type="PROSITE" id="PS51626">
    <property type="entry name" value="SAM_MT_TRM1"/>
    <property type="match status" value="1"/>
</dbReference>
<dbReference type="Pfam" id="PF02005">
    <property type="entry name" value="TRM"/>
    <property type="match status" value="2"/>
</dbReference>
<dbReference type="Pfam" id="PF00642">
    <property type="entry name" value="zf-CCCH"/>
    <property type="match status" value="1"/>
</dbReference>
<feature type="region of interest" description="Disordered" evidence="11">
    <location>
        <begin position="148"/>
        <end position="174"/>
    </location>
</feature>
<dbReference type="InterPro" id="IPR000571">
    <property type="entry name" value="Znf_CCCH"/>
</dbReference>
<feature type="region of interest" description="Disordered" evidence="11">
    <location>
        <begin position="627"/>
        <end position="646"/>
    </location>
</feature>
<dbReference type="Gene3D" id="3.30.56.70">
    <property type="entry name" value="N2,N2-dimethylguanosine tRNA methyltransferase, C-terminal domain"/>
    <property type="match status" value="1"/>
</dbReference>
<protein>
    <recommendedName>
        <fullName evidence="7 10">tRNA (guanine(26)-N(2))-dimethyltransferase</fullName>
        <ecNumber evidence="7 10">2.1.1.216</ecNumber>
    </recommendedName>
</protein>
<accession>A0A8U8BUC4</accession>
<dbReference type="Proteomes" id="UP000694382">
    <property type="component" value="Unassembled WGS sequence"/>
</dbReference>
<dbReference type="GO" id="GO:0160104">
    <property type="term" value="F:tRNA (guanine(26)-N2)-dimethyltransferase activity"/>
    <property type="evidence" value="ECO:0007669"/>
    <property type="project" value="UniProtKB-UniRule"/>
</dbReference>
<dbReference type="InterPro" id="IPR002905">
    <property type="entry name" value="Trm1"/>
</dbReference>
<dbReference type="Gene3D" id="3.40.50.150">
    <property type="entry name" value="Vaccinia Virus protein VP39"/>
    <property type="match status" value="2"/>
</dbReference>
<evidence type="ECO:0000256" key="2">
    <source>
        <dbReference type="ARBA" id="ARBA00022603"/>
    </source>
</evidence>
<keyword evidence="4 10" id="KW-0949">S-adenosyl-L-methionine</keyword>
<proteinExistence type="inferred from homology"/>
<dbReference type="SUPFAM" id="SSF53335">
    <property type="entry name" value="S-adenosyl-L-methionine-dependent methyltransferases"/>
    <property type="match status" value="1"/>
</dbReference>
<evidence type="ECO:0000256" key="1">
    <source>
        <dbReference type="ARBA" id="ARBA00022555"/>
    </source>
</evidence>
<dbReference type="Ensembl" id="ENSCPVT00000023240.2">
    <property type="protein sequence ID" value="ENSCPVP00000022255.2"/>
    <property type="gene ID" value="ENSCPVG00000015960.2"/>
</dbReference>
<keyword evidence="5 10" id="KW-0819">tRNA processing</keyword>
<dbReference type="PANTHER" id="PTHR10631:SF3">
    <property type="entry name" value="TRNA (GUANINE(26)-N(2))-DIMETHYLTRANSFERASE"/>
    <property type="match status" value="1"/>
</dbReference>
<accession>A0A8C3NN46</accession>
<evidence type="ECO:0000256" key="5">
    <source>
        <dbReference type="ARBA" id="ARBA00022694"/>
    </source>
</evidence>
<dbReference type="FunFam" id="3.30.56.70:FF:000001">
    <property type="entry name" value="tRNA (guanine(26)-N(2))-dimethyltransferase"/>
    <property type="match status" value="1"/>
</dbReference>
<evidence type="ECO:0000256" key="6">
    <source>
        <dbReference type="ARBA" id="ARBA00022884"/>
    </source>
</evidence>
<keyword evidence="2 10" id="KW-0489">Methyltransferase</keyword>
<feature type="region of interest" description="Disordered" evidence="11">
    <location>
        <begin position="561"/>
        <end position="619"/>
    </location>
</feature>
<keyword evidence="9" id="KW-0479">Metal-binding</keyword>
<feature type="region of interest" description="Disordered" evidence="11">
    <location>
        <begin position="264"/>
        <end position="294"/>
    </location>
</feature>
<evidence type="ECO:0000256" key="10">
    <source>
        <dbReference type="PROSITE-ProRule" id="PRU00958"/>
    </source>
</evidence>
<evidence type="ECO:0000256" key="7">
    <source>
        <dbReference type="ARBA" id="ARBA00039099"/>
    </source>
</evidence>
<dbReference type="GO" id="GO:0008270">
    <property type="term" value="F:zinc ion binding"/>
    <property type="evidence" value="ECO:0007669"/>
    <property type="project" value="UniProtKB-KW"/>
</dbReference>
<dbReference type="PANTHER" id="PTHR10631">
    <property type="entry name" value="N 2 ,N 2 -DIMETHYLGUANOSINE TRNA METHYLTRANSFERASE"/>
    <property type="match status" value="1"/>
</dbReference>
<dbReference type="SMART" id="SM00356">
    <property type="entry name" value="ZnF_C3H1"/>
    <property type="match status" value="1"/>
</dbReference>
<dbReference type="GO" id="GO:0000049">
    <property type="term" value="F:tRNA binding"/>
    <property type="evidence" value="ECO:0007669"/>
    <property type="project" value="UniProtKB-UniRule"/>
</dbReference>
<evidence type="ECO:0000313" key="13">
    <source>
        <dbReference type="Proteomes" id="UP000694382"/>
    </source>
</evidence>
<keyword evidence="6 10" id="KW-0694">RNA-binding</keyword>
<dbReference type="GO" id="GO:0002940">
    <property type="term" value="P:tRNA N2-guanine methylation"/>
    <property type="evidence" value="ECO:0007669"/>
    <property type="project" value="TreeGrafter"/>
</dbReference>
<comment type="catalytic activity">
    <reaction evidence="8 10">
        <text>guanosine(26) in tRNA + 2 S-adenosyl-L-methionine = N(2)-dimethylguanosine(26) in tRNA + 2 S-adenosyl-L-homocysteine + 2 H(+)</text>
        <dbReference type="Rhea" id="RHEA:43140"/>
        <dbReference type="Rhea" id="RHEA-COMP:10359"/>
        <dbReference type="Rhea" id="RHEA-COMP:10360"/>
        <dbReference type="ChEBI" id="CHEBI:15378"/>
        <dbReference type="ChEBI" id="CHEBI:57856"/>
        <dbReference type="ChEBI" id="CHEBI:59789"/>
        <dbReference type="ChEBI" id="CHEBI:74269"/>
        <dbReference type="ChEBI" id="CHEBI:74513"/>
        <dbReference type="EC" id="2.1.1.216"/>
    </reaction>
</comment>
<reference evidence="12" key="2">
    <citation type="submission" date="2025-09" db="UniProtKB">
        <authorList>
            <consortium name="Ensembl"/>
        </authorList>
    </citation>
    <scope>IDENTIFICATION</scope>
</reference>
<keyword evidence="3 10" id="KW-0808">Transferase</keyword>
<keyword evidence="9" id="KW-0863">Zinc-finger</keyword>
<dbReference type="InterPro" id="IPR029063">
    <property type="entry name" value="SAM-dependent_MTases_sf"/>
</dbReference>
<evidence type="ECO:0000313" key="12">
    <source>
        <dbReference type="Ensembl" id="ENSCPVP00000022255.2"/>
    </source>
</evidence>
<feature type="region of interest" description="Disordered" evidence="11">
    <location>
        <begin position="53"/>
        <end position="95"/>
    </location>
</feature>